<evidence type="ECO:0000256" key="1">
    <source>
        <dbReference type="ARBA" id="ARBA00004173"/>
    </source>
</evidence>
<proteinExistence type="predicted"/>
<dbReference type="InterPro" id="IPR051975">
    <property type="entry name" value="mtLSU_mL45"/>
</dbReference>
<sequence length="309" mass="34688">MAASRLGLRGGARDMWMRSPSATTSMAAPRVVPAASAPSSSRPLSTTPPRCAKAPAKRREKTPSLFTASQQRLDNRTAAPSVDQIRDRGRRAGQALSSADVAMLLPQTFVAPPYAQFPGGRKFFGFLRNLTKVKFFDLLQRVLMVWASKPTILRPARFRPKSALALATARALHRSMAEAVAAGDLATLRKVCVNELYFPLVSQIEKRPKGRRYGWELVKYNNTWRYPRVISDKIAIMGTDTDSPIVRQVDLEENIVLTCSINPSTWEQDDWRIFGTVKHTSLEGWEAEKKLLDRLQEEDKQKTKAEYDL</sequence>
<keyword evidence="3" id="KW-0496">Mitochondrion</keyword>
<dbReference type="GO" id="GO:0005739">
    <property type="term" value="C:mitochondrion"/>
    <property type="evidence" value="ECO:0007669"/>
    <property type="project" value="UniProtKB-SubCell"/>
</dbReference>
<reference evidence="5" key="1">
    <citation type="submission" date="2023-06" db="EMBL/GenBank/DDBJ databases">
        <title>Genome-scale phylogeny and comparative genomics of the fungal order Sordariales.</title>
        <authorList>
            <consortium name="Lawrence Berkeley National Laboratory"/>
            <person name="Hensen N."/>
            <person name="Bonometti L."/>
            <person name="Westerberg I."/>
            <person name="Brannstrom I.O."/>
            <person name="Guillou S."/>
            <person name="Cros-Aarteil S."/>
            <person name="Calhoun S."/>
            <person name="Haridas S."/>
            <person name="Kuo A."/>
            <person name="Mondo S."/>
            <person name="Pangilinan J."/>
            <person name="Riley R."/>
            <person name="LaButti K."/>
            <person name="Andreopoulos B."/>
            <person name="Lipzen A."/>
            <person name="Chen C."/>
            <person name="Yanf M."/>
            <person name="Daum C."/>
            <person name="Ng V."/>
            <person name="Clum A."/>
            <person name="Steindorff A."/>
            <person name="Ohm R."/>
            <person name="Martin F."/>
            <person name="Silar P."/>
            <person name="Natvig D."/>
            <person name="Lalanne C."/>
            <person name="Gautier V."/>
            <person name="Ament-velasquez S.L."/>
            <person name="Kruys A."/>
            <person name="Hutchinson M.I."/>
            <person name="Powell A.J."/>
            <person name="Barry K."/>
            <person name="Miller A.N."/>
            <person name="Grigoriev I.V."/>
            <person name="Debuchy R."/>
            <person name="Gladieux P."/>
            <person name="Thoren M.H."/>
            <person name="Johannesson H."/>
        </authorList>
    </citation>
    <scope>NUCLEOTIDE SEQUENCE</scope>
    <source>
        <strain evidence="5">SMH3391-2</strain>
    </source>
</reference>
<evidence type="ECO:0000256" key="3">
    <source>
        <dbReference type="ARBA" id="ARBA00023128"/>
    </source>
</evidence>
<dbReference type="EMBL" id="JAULSR010000014">
    <property type="protein sequence ID" value="KAK0609346.1"/>
    <property type="molecule type" value="Genomic_DNA"/>
</dbReference>
<evidence type="ECO:0000256" key="2">
    <source>
        <dbReference type="ARBA" id="ARBA00022946"/>
    </source>
</evidence>
<keyword evidence="2" id="KW-0809">Transit peptide</keyword>
<evidence type="ECO:0000313" key="5">
    <source>
        <dbReference type="EMBL" id="KAK0609346.1"/>
    </source>
</evidence>
<keyword evidence="6" id="KW-1185">Reference proteome</keyword>
<protein>
    <recommendedName>
        <fullName evidence="7">Tim44-like domain-containing protein</fullName>
    </recommendedName>
</protein>
<evidence type="ECO:0008006" key="7">
    <source>
        <dbReference type="Google" id="ProtNLM"/>
    </source>
</evidence>
<dbReference type="PANTHER" id="PTHR28554:SF1">
    <property type="entry name" value="LARGE RIBOSOMAL SUBUNIT PROTEIN ML45"/>
    <property type="match status" value="1"/>
</dbReference>
<dbReference type="PANTHER" id="PTHR28554">
    <property type="entry name" value="39S RIBOSOMAL PROTEIN L45, MITOCHONDRIAL"/>
    <property type="match status" value="1"/>
</dbReference>
<dbReference type="Proteomes" id="UP001174934">
    <property type="component" value="Unassembled WGS sequence"/>
</dbReference>
<gene>
    <name evidence="5" type="ORF">B0T17DRAFT_136823</name>
</gene>
<feature type="region of interest" description="Disordered" evidence="4">
    <location>
        <begin position="1"/>
        <end position="65"/>
    </location>
</feature>
<evidence type="ECO:0000256" key="4">
    <source>
        <dbReference type="SAM" id="MobiDB-lite"/>
    </source>
</evidence>
<dbReference type="AlphaFoldDB" id="A0AA39T0G6"/>
<dbReference type="Gene3D" id="3.10.450.240">
    <property type="match status" value="1"/>
</dbReference>
<name>A0AA39T0G6_9PEZI</name>
<feature type="compositionally biased region" description="Low complexity" evidence="4">
    <location>
        <begin position="27"/>
        <end position="49"/>
    </location>
</feature>
<comment type="subcellular location">
    <subcellularLocation>
        <location evidence="1">Mitochondrion</location>
    </subcellularLocation>
</comment>
<evidence type="ECO:0000313" key="6">
    <source>
        <dbReference type="Proteomes" id="UP001174934"/>
    </source>
</evidence>
<organism evidence="5 6">
    <name type="scientific">Bombardia bombarda</name>
    <dbReference type="NCBI Taxonomy" id="252184"/>
    <lineage>
        <taxon>Eukaryota</taxon>
        <taxon>Fungi</taxon>
        <taxon>Dikarya</taxon>
        <taxon>Ascomycota</taxon>
        <taxon>Pezizomycotina</taxon>
        <taxon>Sordariomycetes</taxon>
        <taxon>Sordariomycetidae</taxon>
        <taxon>Sordariales</taxon>
        <taxon>Lasiosphaeriaceae</taxon>
        <taxon>Bombardia</taxon>
    </lineage>
</organism>
<comment type="caution">
    <text evidence="5">The sequence shown here is derived from an EMBL/GenBank/DDBJ whole genome shotgun (WGS) entry which is preliminary data.</text>
</comment>
<accession>A0AA39T0G6</accession>